<organism evidence="3 4">
    <name type="scientific">Galdieria yellowstonensis</name>
    <dbReference type="NCBI Taxonomy" id="3028027"/>
    <lineage>
        <taxon>Eukaryota</taxon>
        <taxon>Rhodophyta</taxon>
        <taxon>Bangiophyceae</taxon>
        <taxon>Galdieriales</taxon>
        <taxon>Galdieriaceae</taxon>
        <taxon>Galdieria</taxon>
    </lineage>
</organism>
<sequence length="330" mass="36690">MRGNLDIFTHSRMEIPGIDWQKCAFTEDDAGLLVENFSRLGFLLLRNHGISGQLVEEAFRIAQKFFLLDSSVKKRFLRGTLSDNNAGYVAYQMESLNTANTDKKEALNITCSPWLLPDSLSFLSRLDDFYREAFALGMHILEQLGSFLSPCGDKNVLRKYHSFQSLGVYTEKDGIVAKEKKKKKKAASTLRLLHYPPSSSSSSTETDLEVLAGAHSDYGTITLLFQDSCGGLQVQHGAEWVSVPAQEQGALVVNAGDLLEIWTGGRIPSTKHRVVATPELFNSFNGRYSIAVFIHPDDDTLVQPLFGNTEKYQSVLASDYVGGRFQVSYP</sequence>
<reference evidence="3 4" key="1">
    <citation type="submission" date="2022-07" db="EMBL/GenBank/DDBJ databases">
        <title>Genome-wide signatures of adaptation to extreme environments.</title>
        <authorList>
            <person name="Cho C.H."/>
            <person name="Yoon H.S."/>
        </authorList>
    </citation>
    <scope>NUCLEOTIDE SEQUENCE [LARGE SCALE GENOMIC DNA]</scope>
    <source>
        <strain evidence="3 4">108.79 E11</strain>
    </source>
</reference>
<dbReference type="GO" id="GO:0016491">
    <property type="term" value="F:oxidoreductase activity"/>
    <property type="evidence" value="ECO:0007669"/>
    <property type="project" value="UniProtKB-KW"/>
</dbReference>
<proteinExistence type="inferred from homology"/>
<accession>A0AAV9ILE9</accession>
<dbReference type="Gene3D" id="2.60.120.330">
    <property type="entry name" value="B-lactam Antibiotic, Isopenicillin N Synthase, Chain"/>
    <property type="match status" value="1"/>
</dbReference>
<keyword evidence="1" id="KW-0479">Metal-binding</keyword>
<evidence type="ECO:0000313" key="4">
    <source>
        <dbReference type="Proteomes" id="UP001300502"/>
    </source>
</evidence>
<keyword evidence="1" id="KW-0560">Oxidoreductase</keyword>
<comment type="caution">
    <text evidence="3">The sequence shown here is derived from an EMBL/GenBank/DDBJ whole genome shotgun (WGS) entry which is preliminary data.</text>
</comment>
<dbReference type="PROSITE" id="PS51471">
    <property type="entry name" value="FE2OG_OXY"/>
    <property type="match status" value="1"/>
</dbReference>
<dbReference type="PANTHER" id="PTHR47990">
    <property type="entry name" value="2-OXOGLUTARATE (2OG) AND FE(II)-DEPENDENT OXYGENASE SUPERFAMILY PROTEIN-RELATED"/>
    <property type="match status" value="1"/>
</dbReference>
<evidence type="ECO:0000256" key="1">
    <source>
        <dbReference type="RuleBase" id="RU003682"/>
    </source>
</evidence>
<dbReference type="PRINTS" id="PR00682">
    <property type="entry name" value="IPNSYNTHASE"/>
</dbReference>
<dbReference type="InterPro" id="IPR044861">
    <property type="entry name" value="IPNS-like_FE2OG_OXY"/>
</dbReference>
<feature type="domain" description="Fe2OG dioxygenase" evidence="2">
    <location>
        <begin position="185"/>
        <end position="296"/>
    </location>
</feature>
<evidence type="ECO:0000259" key="2">
    <source>
        <dbReference type="PROSITE" id="PS51471"/>
    </source>
</evidence>
<dbReference type="Proteomes" id="UP001300502">
    <property type="component" value="Unassembled WGS sequence"/>
</dbReference>
<evidence type="ECO:0000313" key="3">
    <source>
        <dbReference type="EMBL" id="KAK4528225.1"/>
    </source>
</evidence>
<dbReference type="InterPro" id="IPR027443">
    <property type="entry name" value="IPNS-like_sf"/>
</dbReference>
<dbReference type="AlphaFoldDB" id="A0AAV9ILE9"/>
<gene>
    <name evidence="3" type="ORF">GAYE_SCF53G6160</name>
</gene>
<dbReference type="Pfam" id="PF14226">
    <property type="entry name" value="DIOX_N"/>
    <property type="match status" value="1"/>
</dbReference>
<dbReference type="InterPro" id="IPR026992">
    <property type="entry name" value="DIOX_N"/>
</dbReference>
<dbReference type="Pfam" id="PF03171">
    <property type="entry name" value="2OG-FeII_Oxy"/>
    <property type="match status" value="1"/>
</dbReference>
<protein>
    <recommendedName>
        <fullName evidence="2">Fe2OG dioxygenase domain-containing protein</fullName>
    </recommendedName>
</protein>
<dbReference type="InterPro" id="IPR050231">
    <property type="entry name" value="Iron_ascorbate_oxido_reductase"/>
</dbReference>
<keyword evidence="1" id="KW-0408">Iron</keyword>
<keyword evidence="4" id="KW-1185">Reference proteome</keyword>
<dbReference type="GO" id="GO:0046872">
    <property type="term" value="F:metal ion binding"/>
    <property type="evidence" value="ECO:0007669"/>
    <property type="project" value="UniProtKB-KW"/>
</dbReference>
<dbReference type="EMBL" id="JANCYU010000061">
    <property type="protein sequence ID" value="KAK4528225.1"/>
    <property type="molecule type" value="Genomic_DNA"/>
</dbReference>
<dbReference type="InterPro" id="IPR005123">
    <property type="entry name" value="Oxoglu/Fe-dep_dioxygenase_dom"/>
</dbReference>
<dbReference type="SUPFAM" id="SSF51197">
    <property type="entry name" value="Clavaminate synthase-like"/>
    <property type="match status" value="1"/>
</dbReference>
<comment type="similarity">
    <text evidence="1">Belongs to the iron/ascorbate-dependent oxidoreductase family.</text>
</comment>
<name>A0AAV9ILE9_9RHOD</name>